<organism evidence="2 3">
    <name type="scientific">Actinacidiphila oryziradicis</name>
    <dbReference type="NCBI Taxonomy" id="2571141"/>
    <lineage>
        <taxon>Bacteria</taxon>
        <taxon>Bacillati</taxon>
        <taxon>Actinomycetota</taxon>
        <taxon>Actinomycetes</taxon>
        <taxon>Kitasatosporales</taxon>
        <taxon>Streptomycetaceae</taxon>
        <taxon>Actinacidiphila</taxon>
    </lineage>
</organism>
<accession>A0A4U0RUB6</accession>
<name>A0A4U0RUB6_9ACTN</name>
<dbReference type="EMBL" id="SUMC01000096">
    <property type="protein sequence ID" value="TJZ99791.1"/>
    <property type="molecule type" value="Genomic_DNA"/>
</dbReference>
<evidence type="ECO:0000256" key="1">
    <source>
        <dbReference type="SAM" id="MobiDB-lite"/>
    </source>
</evidence>
<comment type="caution">
    <text evidence="2">The sequence shown here is derived from an EMBL/GenBank/DDBJ whole genome shotgun (WGS) entry which is preliminary data.</text>
</comment>
<dbReference type="AlphaFoldDB" id="A0A4U0RUB6"/>
<evidence type="ECO:0000313" key="2">
    <source>
        <dbReference type="EMBL" id="TJZ99791.1"/>
    </source>
</evidence>
<feature type="region of interest" description="Disordered" evidence="1">
    <location>
        <begin position="1"/>
        <end position="35"/>
    </location>
</feature>
<reference evidence="2 3" key="1">
    <citation type="submission" date="2019-04" db="EMBL/GenBank/DDBJ databases">
        <title>Streptomyces oryziradicis sp. nov., a novel actinomycete isolated from rhizosphere soil of rice (Oryza sativa L.).</title>
        <authorList>
            <person name="Li C."/>
        </authorList>
    </citation>
    <scope>NUCLEOTIDE SEQUENCE [LARGE SCALE GENOMIC DNA]</scope>
    <source>
        <strain evidence="2 3">NEAU-C40</strain>
    </source>
</reference>
<dbReference type="OrthoDB" id="4223476at2"/>
<protein>
    <submittedName>
        <fullName evidence="2">Uncharacterized protein</fullName>
    </submittedName>
</protein>
<gene>
    <name evidence="2" type="ORF">FCI23_44370</name>
</gene>
<evidence type="ECO:0000313" key="3">
    <source>
        <dbReference type="Proteomes" id="UP000305778"/>
    </source>
</evidence>
<feature type="compositionally biased region" description="Basic residues" evidence="1">
    <location>
        <begin position="1"/>
        <end position="12"/>
    </location>
</feature>
<dbReference type="Proteomes" id="UP000305778">
    <property type="component" value="Unassembled WGS sequence"/>
</dbReference>
<sequence length="139" mass="15154">MRFLKRPNRPAKRIGYAPVDDDEDDDESARGGYLISAEPGAPMMTLTEPIGSMRSKNFSVSVAAQELLPGRNYLLGGPGEPTCEVVQVEGGEPLPGEPRRIRRARFRTIASAHPAGTLVTPVTAKHIEDWSQEMPEDVA</sequence>
<keyword evidence="3" id="KW-1185">Reference proteome</keyword>
<proteinExistence type="predicted"/>
<dbReference type="RefSeq" id="WP_136729724.1">
    <property type="nucleotide sequence ID" value="NZ_SUMC01000096.1"/>
</dbReference>